<dbReference type="GO" id="GO:0030170">
    <property type="term" value="F:pyridoxal phosphate binding"/>
    <property type="evidence" value="ECO:0007669"/>
    <property type="project" value="InterPro"/>
</dbReference>
<dbReference type="InterPro" id="IPR051446">
    <property type="entry name" value="HTH_trans_reg/aminotransferase"/>
</dbReference>
<comment type="caution">
    <text evidence="7">The sequence shown here is derived from an EMBL/GenBank/DDBJ whole genome shotgun (WGS) entry which is preliminary data.</text>
</comment>
<evidence type="ECO:0000256" key="3">
    <source>
        <dbReference type="ARBA" id="ARBA00023015"/>
    </source>
</evidence>
<dbReference type="InterPro" id="IPR000524">
    <property type="entry name" value="Tscrpt_reg_HTH_GntR"/>
</dbReference>
<dbReference type="InterPro" id="IPR015424">
    <property type="entry name" value="PyrdxlP-dep_Trfase"/>
</dbReference>
<keyword evidence="4" id="KW-0238">DNA-binding</keyword>
<dbReference type="EMBL" id="ACJX03000001">
    <property type="protein sequence ID" value="KRT34979.1"/>
    <property type="molecule type" value="Genomic_DNA"/>
</dbReference>
<dbReference type="AlphaFoldDB" id="A0A0T5X9G5"/>
<dbReference type="STRING" id="592015.HMPREF1705_04235"/>
<accession>A0A0T5X9G5</accession>
<keyword evidence="3" id="KW-0805">Transcription regulation</keyword>
<dbReference type="InterPro" id="IPR015421">
    <property type="entry name" value="PyrdxlP-dep_Trfase_major"/>
</dbReference>
<dbReference type="Gene3D" id="3.40.640.10">
    <property type="entry name" value="Type I PLP-dependent aspartate aminotransferase-like (Major domain)"/>
    <property type="match status" value="1"/>
</dbReference>
<dbReference type="SUPFAM" id="SSF46785">
    <property type="entry name" value="Winged helix' DNA-binding domain"/>
    <property type="match status" value="1"/>
</dbReference>
<dbReference type="SMART" id="SM00345">
    <property type="entry name" value="HTH_GNTR"/>
    <property type="match status" value="1"/>
</dbReference>
<name>A0A0T5X9G5_9BACT</name>
<evidence type="ECO:0000313" key="7">
    <source>
        <dbReference type="EMBL" id="KRT34979.1"/>
    </source>
</evidence>
<evidence type="ECO:0000256" key="5">
    <source>
        <dbReference type="ARBA" id="ARBA00023163"/>
    </source>
</evidence>
<evidence type="ECO:0000256" key="2">
    <source>
        <dbReference type="ARBA" id="ARBA00022898"/>
    </source>
</evidence>
<organism evidence="7 8">
    <name type="scientific">Acetomicrobium hydrogeniformans ATCC BAA-1850</name>
    <dbReference type="NCBI Taxonomy" id="592015"/>
    <lineage>
        <taxon>Bacteria</taxon>
        <taxon>Thermotogati</taxon>
        <taxon>Synergistota</taxon>
        <taxon>Synergistia</taxon>
        <taxon>Synergistales</taxon>
        <taxon>Acetomicrobiaceae</taxon>
        <taxon>Acetomicrobium</taxon>
    </lineage>
</organism>
<dbReference type="Proteomes" id="UP000005273">
    <property type="component" value="Unassembled WGS sequence"/>
</dbReference>
<dbReference type="InterPro" id="IPR004839">
    <property type="entry name" value="Aminotransferase_I/II_large"/>
</dbReference>
<dbReference type="Pfam" id="PF00155">
    <property type="entry name" value="Aminotran_1_2"/>
    <property type="match status" value="1"/>
</dbReference>
<comment type="similarity">
    <text evidence="1">In the C-terminal section; belongs to the class-I pyridoxal-phosphate-dependent aminotransferase family.</text>
</comment>
<keyword evidence="8" id="KW-1185">Reference proteome</keyword>
<evidence type="ECO:0000256" key="1">
    <source>
        <dbReference type="ARBA" id="ARBA00005384"/>
    </source>
</evidence>
<dbReference type="CDD" id="cd07377">
    <property type="entry name" value="WHTH_GntR"/>
    <property type="match status" value="1"/>
</dbReference>
<dbReference type="Pfam" id="PF00392">
    <property type="entry name" value="GntR"/>
    <property type="match status" value="1"/>
</dbReference>
<gene>
    <name evidence="7" type="ORF">HMPREF1705_04235</name>
</gene>
<dbReference type="eggNOG" id="COG1167">
    <property type="taxonomic scope" value="Bacteria"/>
</dbReference>
<evidence type="ECO:0000259" key="6">
    <source>
        <dbReference type="PROSITE" id="PS50949"/>
    </source>
</evidence>
<dbReference type="Gene3D" id="1.10.10.10">
    <property type="entry name" value="Winged helix-like DNA-binding domain superfamily/Winged helix DNA-binding domain"/>
    <property type="match status" value="1"/>
</dbReference>
<reference evidence="8" key="1">
    <citation type="submission" date="2012-09" db="EMBL/GenBank/DDBJ databases">
        <authorList>
            <person name="Weinstock G."/>
            <person name="Sodergren E."/>
            <person name="Clifton S."/>
            <person name="Fulton L."/>
            <person name="Fulton B."/>
            <person name="Courtney L."/>
            <person name="Fronick C."/>
            <person name="Harrison M."/>
            <person name="Strong C."/>
            <person name="Farmer C."/>
            <person name="Delehaunty K."/>
            <person name="Markovic C."/>
            <person name="Hall O."/>
            <person name="Minx P."/>
            <person name="Tomlinson C."/>
            <person name="Mitreva M."/>
            <person name="Nelson J."/>
            <person name="Hou S."/>
            <person name="Wollam A."/>
            <person name="Pepin K.H."/>
            <person name="Johnson M."/>
            <person name="Bhonagiri V."/>
            <person name="Nash W.E."/>
            <person name="Suruliraj S."/>
            <person name="Warren W."/>
            <person name="Chinwalla A."/>
            <person name="Mardis E.R."/>
            <person name="Wilson R.K."/>
        </authorList>
    </citation>
    <scope>NUCLEOTIDE SEQUENCE [LARGE SCALE GENOMIC DNA]</scope>
    <source>
        <strain evidence="8">OS1</strain>
    </source>
</reference>
<dbReference type="InterPro" id="IPR036388">
    <property type="entry name" value="WH-like_DNA-bd_sf"/>
</dbReference>
<dbReference type="SUPFAM" id="SSF53383">
    <property type="entry name" value="PLP-dependent transferases"/>
    <property type="match status" value="1"/>
</dbReference>
<sequence length="460" mass="50938">MVVMLEIPLERGSKTPIYHQIAFHLKRMIESGTLPEGYKLPGTRQLAEDLSVSRTTVNEAMHLLEAEGYVELKKKSGCYVRRKNVAGVSREKVMCSEKVIWDLASGLPDKSLIATRFLSKMLKDLSLNVGKDLILPAPLAGVPELRRALVKHAALRGIPARSDEVLVTAGGLEALAILIAAIKEQGVRNIFVEELTYSPVVELATKNKMQVCCISLNDPAYSLKDASEGDVLYLIPSFHNPTGRTLSLETRSSILEIAKRKSLLIIEDDTYGELRYGKESVPALKAMENAEKIAYLGSFSQVLFPGFRMSYLLLPENLMKSCLDIKRIFYGSVSSLVQYFVLTFLEEGGLYETLEFVRNQISMRMRSLCEGFRKMLPQALFEMPLGGIYLWLNLPSLKGSKAALKAVAQGVSVVPGVAFSVKGEDVEAVRLSVSSLRLSDISFVLSILCSSWNDELLPQH</sequence>
<protein>
    <submittedName>
        <fullName evidence="7">Transcriptional regulator, GntR family</fullName>
    </submittedName>
</protein>
<proteinExistence type="inferred from homology"/>
<dbReference type="PANTHER" id="PTHR46577">
    <property type="entry name" value="HTH-TYPE TRANSCRIPTIONAL REGULATORY PROTEIN GABR"/>
    <property type="match status" value="1"/>
</dbReference>
<dbReference type="PANTHER" id="PTHR46577:SF1">
    <property type="entry name" value="HTH-TYPE TRANSCRIPTIONAL REGULATORY PROTEIN GABR"/>
    <property type="match status" value="1"/>
</dbReference>
<dbReference type="CDD" id="cd00609">
    <property type="entry name" value="AAT_like"/>
    <property type="match status" value="1"/>
</dbReference>
<dbReference type="GO" id="GO:0003677">
    <property type="term" value="F:DNA binding"/>
    <property type="evidence" value="ECO:0007669"/>
    <property type="project" value="UniProtKB-KW"/>
</dbReference>
<dbReference type="PROSITE" id="PS50949">
    <property type="entry name" value="HTH_GNTR"/>
    <property type="match status" value="1"/>
</dbReference>
<evidence type="ECO:0000313" key="8">
    <source>
        <dbReference type="Proteomes" id="UP000005273"/>
    </source>
</evidence>
<evidence type="ECO:0000256" key="4">
    <source>
        <dbReference type="ARBA" id="ARBA00023125"/>
    </source>
</evidence>
<keyword evidence="5" id="KW-0804">Transcription</keyword>
<feature type="domain" description="HTH gntR-type" evidence="6">
    <location>
        <begin position="15"/>
        <end position="83"/>
    </location>
</feature>
<dbReference type="InterPro" id="IPR036390">
    <property type="entry name" value="WH_DNA-bd_sf"/>
</dbReference>
<dbReference type="GO" id="GO:0003700">
    <property type="term" value="F:DNA-binding transcription factor activity"/>
    <property type="evidence" value="ECO:0007669"/>
    <property type="project" value="InterPro"/>
</dbReference>
<keyword evidence="2" id="KW-0663">Pyridoxal phosphate</keyword>
<dbReference type="PRINTS" id="PR00035">
    <property type="entry name" value="HTHGNTR"/>
</dbReference>